<name>A0ACB7VEL4_DIOAL</name>
<proteinExistence type="predicted"/>
<keyword evidence="2" id="KW-1185">Reference proteome</keyword>
<dbReference type="Proteomes" id="UP000827976">
    <property type="component" value="Chromosome 9"/>
</dbReference>
<evidence type="ECO:0000313" key="1">
    <source>
        <dbReference type="EMBL" id="KAH7672225.1"/>
    </source>
</evidence>
<accession>A0ACB7VEL4</accession>
<reference evidence="2" key="1">
    <citation type="journal article" date="2022" name="Nat. Commun.">
        <title>Chromosome evolution and the genetic basis of agronomically important traits in greater yam.</title>
        <authorList>
            <person name="Bredeson J.V."/>
            <person name="Lyons J.B."/>
            <person name="Oniyinde I.O."/>
            <person name="Okereke N.R."/>
            <person name="Kolade O."/>
            <person name="Nnabue I."/>
            <person name="Nwadili C.O."/>
            <person name="Hribova E."/>
            <person name="Parker M."/>
            <person name="Nwogha J."/>
            <person name="Shu S."/>
            <person name="Carlson J."/>
            <person name="Kariba R."/>
            <person name="Muthemba S."/>
            <person name="Knop K."/>
            <person name="Barton G.J."/>
            <person name="Sherwood A.V."/>
            <person name="Lopez-Montes A."/>
            <person name="Asiedu R."/>
            <person name="Jamnadass R."/>
            <person name="Muchugi A."/>
            <person name="Goodstein D."/>
            <person name="Egesi C.N."/>
            <person name="Featherston J."/>
            <person name="Asfaw A."/>
            <person name="Simpson G.G."/>
            <person name="Dolezel J."/>
            <person name="Hendre P.S."/>
            <person name="Van Deynze A."/>
            <person name="Kumar P.L."/>
            <person name="Obidiegwu J.E."/>
            <person name="Bhattacharjee R."/>
            <person name="Rokhsar D.S."/>
        </authorList>
    </citation>
    <scope>NUCLEOTIDE SEQUENCE [LARGE SCALE GENOMIC DNA]</scope>
    <source>
        <strain evidence="2">cv. TDa95/00328</strain>
    </source>
</reference>
<gene>
    <name evidence="1" type="ORF">IHE45_09G041100</name>
</gene>
<evidence type="ECO:0000313" key="2">
    <source>
        <dbReference type="Proteomes" id="UP000827976"/>
    </source>
</evidence>
<sequence length="99" mass="11019">MRPISSTITSNGVQRIWSSPIPYLFVGLFLMMVLIAIALIILVCSHRKYSGHDSTLTMMTTMKERPEKFDMEPNVVVIMPGDDLPRFLAKPSSSSSSSI</sequence>
<dbReference type="EMBL" id="CM037019">
    <property type="protein sequence ID" value="KAH7672225.1"/>
    <property type="molecule type" value="Genomic_DNA"/>
</dbReference>
<comment type="caution">
    <text evidence="1">The sequence shown here is derived from an EMBL/GenBank/DDBJ whole genome shotgun (WGS) entry which is preliminary data.</text>
</comment>
<protein>
    <submittedName>
        <fullName evidence="1">Uncharacterized protein</fullName>
    </submittedName>
</protein>
<organism evidence="1 2">
    <name type="scientific">Dioscorea alata</name>
    <name type="common">Purple yam</name>
    <dbReference type="NCBI Taxonomy" id="55571"/>
    <lineage>
        <taxon>Eukaryota</taxon>
        <taxon>Viridiplantae</taxon>
        <taxon>Streptophyta</taxon>
        <taxon>Embryophyta</taxon>
        <taxon>Tracheophyta</taxon>
        <taxon>Spermatophyta</taxon>
        <taxon>Magnoliopsida</taxon>
        <taxon>Liliopsida</taxon>
        <taxon>Dioscoreales</taxon>
        <taxon>Dioscoreaceae</taxon>
        <taxon>Dioscorea</taxon>
    </lineage>
</organism>